<dbReference type="EMBL" id="JACQXR010000005">
    <property type="protein sequence ID" value="MBI4725710.1"/>
    <property type="molecule type" value="Genomic_DNA"/>
</dbReference>
<gene>
    <name evidence="2" type="ORF">HY768_00540</name>
</gene>
<evidence type="ECO:0000313" key="2">
    <source>
        <dbReference type="EMBL" id="MBI4725710.1"/>
    </source>
</evidence>
<reference evidence="2" key="1">
    <citation type="submission" date="2020-07" db="EMBL/GenBank/DDBJ databases">
        <title>Huge and variable diversity of episymbiotic CPR bacteria and DPANN archaea in groundwater ecosystems.</title>
        <authorList>
            <person name="He C.Y."/>
            <person name="Keren R."/>
            <person name="Whittaker M."/>
            <person name="Farag I.F."/>
            <person name="Doudna J."/>
            <person name="Cate J.H.D."/>
            <person name="Banfield J.F."/>
        </authorList>
    </citation>
    <scope>NUCLEOTIDE SEQUENCE</scope>
    <source>
        <strain evidence="2">NC_groundwater_1520_Pr4_B-0.1um_53_5</strain>
    </source>
</reference>
<proteinExistence type="predicted"/>
<dbReference type="NCBIfam" id="TIGR02605">
    <property type="entry name" value="CxxC_CxxC_SSSS"/>
    <property type="match status" value="1"/>
</dbReference>
<dbReference type="SMART" id="SM00834">
    <property type="entry name" value="CxxC_CXXC_SSSS"/>
    <property type="match status" value="1"/>
</dbReference>
<comment type="caution">
    <text evidence="2">The sequence shown here is derived from an EMBL/GenBank/DDBJ whole genome shotgun (WGS) entry which is preliminary data.</text>
</comment>
<dbReference type="InterPro" id="IPR013429">
    <property type="entry name" value="Regulatory_FmdB_Zinc_ribbon"/>
</dbReference>
<dbReference type="Proteomes" id="UP000736328">
    <property type="component" value="Unassembled WGS sequence"/>
</dbReference>
<accession>A0A933I6X2</accession>
<dbReference type="PANTHER" id="PTHR34404:SF2">
    <property type="entry name" value="CONSERVED SERINE RICH PROTEIN"/>
    <property type="match status" value="1"/>
</dbReference>
<protein>
    <submittedName>
        <fullName evidence="2">Zinc ribbon domain-containing protein</fullName>
    </submittedName>
</protein>
<name>A0A933I6X2_UNCT6</name>
<sequence>MPTYEYQCRSCGSKFSRQQAISEDVLKKCPACGGEVDRLITGGSGFIMKGGVAGKKRTASGCSLETTGRTCCGRDQRCGKPECGDNE</sequence>
<evidence type="ECO:0000313" key="3">
    <source>
        <dbReference type="Proteomes" id="UP000736328"/>
    </source>
</evidence>
<evidence type="ECO:0000259" key="1">
    <source>
        <dbReference type="SMART" id="SM00834"/>
    </source>
</evidence>
<organism evidence="2 3">
    <name type="scientific">candidate division TA06 bacterium</name>
    <dbReference type="NCBI Taxonomy" id="2250710"/>
    <lineage>
        <taxon>Bacteria</taxon>
        <taxon>Bacteria division TA06</taxon>
    </lineage>
</organism>
<feature type="domain" description="Putative regulatory protein FmdB zinc ribbon" evidence="1">
    <location>
        <begin position="1"/>
        <end position="41"/>
    </location>
</feature>
<dbReference type="Pfam" id="PF09723">
    <property type="entry name" value="Zn_ribbon_8"/>
    <property type="match status" value="1"/>
</dbReference>
<dbReference type="AlphaFoldDB" id="A0A933I6X2"/>
<dbReference type="PANTHER" id="PTHR34404">
    <property type="entry name" value="REGULATORY PROTEIN, FMDB FAMILY"/>
    <property type="match status" value="1"/>
</dbReference>